<comment type="similarity">
    <text evidence="2">Belongs to the inositol monophosphatase superfamily.</text>
</comment>
<evidence type="ECO:0000256" key="4">
    <source>
        <dbReference type="ARBA" id="ARBA00022801"/>
    </source>
</evidence>
<keyword evidence="5" id="KW-0460">Magnesium</keyword>
<accession>A0ABN0MYV2</accession>
<proteinExistence type="inferred from homology"/>
<comment type="caution">
    <text evidence="6">The sequence shown here is derived from an EMBL/GenBank/DDBJ whole genome shotgun (WGS) entry which is preliminary data.</text>
</comment>
<dbReference type="PANTHER" id="PTHR43200">
    <property type="entry name" value="PHOSPHATASE"/>
    <property type="match status" value="1"/>
</dbReference>
<keyword evidence="7" id="KW-1185">Reference proteome</keyword>
<evidence type="ECO:0000256" key="2">
    <source>
        <dbReference type="ARBA" id="ARBA00009759"/>
    </source>
</evidence>
<dbReference type="Pfam" id="PF00459">
    <property type="entry name" value="Inositol_P"/>
    <property type="match status" value="1"/>
</dbReference>
<dbReference type="PROSITE" id="PS00629">
    <property type="entry name" value="IMP_1"/>
    <property type="match status" value="1"/>
</dbReference>
<comment type="cofactor">
    <cofactor evidence="1">
        <name>Mg(2+)</name>
        <dbReference type="ChEBI" id="CHEBI:18420"/>
    </cofactor>
</comment>
<evidence type="ECO:0000313" key="6">
    <source>
        <dbReference type="EMBL" id="EQM62450.1"/>
    </source>
</evidence>
<dbReference type="PRINTS" id="PR00377">
    <property type="entry name" value="IMPHPHTASES"/>
</dbReference>
<dbReference type="InterPro" id="IPR051090">
    <property type="entry name" value="Inositol_monoP_superfamily"/>
</dbReference>
<dbReference type="EMBL" id="APJW01000003">
    <property type="protein sequence ID" value="EQM62450.1"/>
    <property type="molecule type" value="Genomic_DNA"/>
</dbReference>
<evidence type="ECO:0000256" key="3">
    <source>
        <dbReference type="ARBA" id="ARBA00022723"/>
    </source>
</evidence>
<evidence type="ECO:0000256" key="1">
    <source>
        <dbReference type="ARBA" id="ARBA00001946"/>
    </source>
</evidence>
<dbReference type="InterPro" id="IPR000760">
    <property type="entry name" value="Inositol_monophosphatase-like"/>
</dbReference>
<keyword evidence="4" id="KW-0378">Hydrolase</keyword>
<evidence type="ECO:0000313" key="7">
    <source>
        <dbReference type="Proteomes" id="UP000016064"/>
    </source>
</evidence>
<protein>
    <submittedName>
        <fullName evidence="6">Inositol monophosphatase family protein</fullName>
    </submittedName>
</protein>
<dbReference type="PANTHER" id="PTHR43200:SF6">
    <property type="entry name" value="3'(2'),5'-BISPHOSPHATE NUCLEOTIDASE"/>
    <property type="match status" value="1"/>
</dbReference>
<dbReference type="InterPro" id="IPR020583">
    <property type="entry name" value="Inositol_monoP_metal-BS"/>
</dbReference>
<dbReference type="RefSeq" id="WP_020370547.1">
    <property type="nucleotide sequence ID" value="NZ_APJW01000003.1"/>
</dbReference>
<keyword evidence="3" id="KW-0479">Metal-binding</keyword>
<sequence>MPSRLLDYQKAVEVIVEEVMNELMLYRNTFPLVPCWNKPDLSCVTPADYAIQFFLRKKLTLSFPHISFVGEEVLYPQEDQYKIPRILEFIHRLSPEVTEAELFYVLRPCERDAELFWLVDPIDGTSGFIKNRSFAIAVALMYNAQPVLSVVGCPYTRETFKIYSASKGSGLFAFGSGIGAKKAIRSGLTPTGKFCEASLAARNQQHNATRQLSLSLPSQPQAHRVDSQYKYAMVAEGAADFFIRYPFIISDARIWDHAPGAFLVEEAGGRVSDLLGNPLSYDIDNMILNNHPVILASGNSHIHETTLEALRKHFSLNTLDFETLPKKHRKMAELNHSKI</sequence>
<dbReference type="SUPFAM" id="SSF56655">
    <property type="entry name" value="Carbohydrate phosphatase"/>
    <property type="match status" value="1"/>
</dbReference>
<dbReference type="Gene3D" id="3.40.190.80">
    <property type="match status" value="1"/>
</dbReference>
<dbReference type="Gene3D" id="3.30.540.10">
    <property type="entry name" value="Fructose-1,6-Bisphosphatase, subunit A, domain 1"/>
    <property type="match status" value="1"/>
</dbReference>
<gene>
    <name evidence="6" type="ORF">H359_0941</name>
</gene>
<organism evidence="6 7">
    <name type="scientific">Chlamydia ibidis 10-1398/6</name>
    <dbReference type="NCBI Taxonomy" id="1046581"/>
    <lineage>
        <taxon>Bacteria</taxon>
        <taxon>Pseudomonadati</taxon>
        <taxon>Chlamydiota</taxon>
        <taxon>Chlamydiia</taxon>
        <taxon>Chlamydiales</taxon>
        <taxon>Chlamydiaceae</taxon>
        <taxon>Chlamydia/Chlamydophila group</taxon>
        <taxon>Chlamydia</taxon>
    </lineage>
</organism>
<evidence type="ECO:0000256" key="5">
    <source>
        <dbReference type="ARBA" id="ARBA00022842"/>
    </source>
</evidence>
<reference evidence="6 7" key="1">
    <citation type="submission" date="2013-07" db="EMBL/GenBank/DDBJ databases">
        <title>Isolation of a new Chlamydia species from the feral Sacred Ibis (Threskiornis aethiopicus): Chlamydia ibidis.</title>
        <authorList>
            <person name="Vorimore F."/>
            <person name="Hsia R.-C."/>
            <person name="Huot-Creasy H."/>
            <person name="Bastian S."/>
            <person name="Deruyter L."/>
            <person name="Passet A."/>
            <person name="Sachse K."/>
            <person name="Bavoil P."/>
            <person name="Myers G."/>
            <person name="Laroucau K."/>
        </authorList>
    </citation>
    <scope>NUCLEOTIDE SEQUENCE [LARGE SCALE GENOMIC DNA]</scope>
    <source>
        <strain evidence="6 7">10-1398/6</strain>
    </source>
</reference>
<dbReference type="Proteomes" id="UP000016064">
    <property type="component" value="Unassembled WGS sequence"/>
</dbReference>
<name>A0ABN0MYV2_9CHLA</name>
<dbReference type="CDD" id="cd01517">
    <property type="entry name" value="PAP_phosphatase"/>
    <property type="match status" value="1"/>
</dbReference>